<dbReference type="GO" id="GO:0005886">
    <property type="term" value="C:plasma membrane"/>
    <property type="evidence" value="ECO:0007669"/>
    <property type="project" value="UniProtKB-SubCell"/>
</dbReference>
<keyword evidence="7 12" id="KW-0378">Hydrolase</keyword>
<evidence type="ECO:0000256" key="10">
    <source>
        <dbReference type="ARBA" id="ARBA00023288"/>
    </source>
</evidence>
<dbReference type="EMBL" id="KZ819189">
    <property type="protein sequence ID" value="PWZ02381.1"/>
    <property type="molecule type" value="Genomic_DNA"/>
</dbReference>
<evidence type="ECO:0000313" key="15">
    <source>
        <dbReference type="EMBL" id="PWZ02381.1"/>
    </source>
</evidence>
<dbReference type="InterPro" id="IPR021109">
    <property type="entry name" value="Peptidase_aspartic_dom_sf"/>
</dbReference>
<protein>
    <submittedName>
        <fullName evidence="15">Acid protease</fullName>
    </submittedName>
</protein>
<evidence type="ECO:0000256" key="9">
    <source>
        <dbReference type="ARBA" id="ARBA00023180"/>
    </source>
</evidence>
<dbReference type="PROSITE" id="PS51767">
    <property type="entry name" value="PEPTIDASE_A1"/>
    <property type="match status" value="1"/>
</dbReference>
<evidence type="ECO:0000256" key="3">
    <source>
        <dbReference type="ARBA" id="ARBA00022475"/>
    </source>
</evidence>
<sequence length="618" mass="64899">MKRFSSRFLTLLLVLLSIGAFDLNILLSSFRGSDHGPISTSAWHSVSAAPLPSSMGDIDVLNSNLQARSRNPRVGVVVKPGSSFKVGSGKDAASSASSYTTATSSSSSSAFENADGRVGMKVQLKRLERNPNANPLMLYQRHLNRANAKLASILGRRAPSQADMDRALQRRRSSILSKRDTASLLADNRKFTHPRQGYTTHRESGSELQRRLFGSMLDGLFGRPSDDDTDEQSQKKGDRSAASAAADPADGYPEASVNASMSDNLIAASDPTAVQSLGLDIEANDIGYVATIQIGSQDTSFRMLIDSGSADTWVPSSSCADCGSTHQKLGRDVSSTFVASNTPFSIQYGTGSVSGNLATDDLEIAGLDLTNYTFAVTTEESSDFSDPTVPFDGLMGLAKSELSNAGQPTPIDALYAEDKVQAPVMGYHLGRVADGYNDGEVTFGGVDAAKYQGSLTEIPNVSDSGFWEAAIDAINVGGDDLGLSGRTAILDTGTTLIVAPESDADAIHAAIPGSAADGQGGYTIPCTTSAQVTFTFGGTAFPIDTRDLLFLPLDENDLTGDCVSAISAGDVGQRNQWLLGATFLKNVYFATNSQADAIGLGMLATENSTSNGTDTDGN</sequence>
<keyword evidence="4 12" id="KW-0645">Protease</keyword>
<keyword evidence="10" id="KW-0449">Lipoprotein</keyword>
<keyword evidence="5" id="KW-0732">Signal</keyword>
<feature type="active site" evidence="11">
    <location>
        <position position="306"/>
    </location>
</feature>
<comment type="similarity">
    <text evidence="2 12">Belongs to the peptidase A1 family.</text>
</comment>
<evidence type="ECO:0000256" key="4">
    <source>
        <dbReference type="ARBA" id="ARBA00022670"/>
    </source>
</evidence>
<dbReference type="FunCoup" id="A0A317XYL6">
    <property type="interactions" value="34"/>
</dbReference>
<evidence type="ECO:0000256" key="1">
    <source>
        <dbReference type="ARBA" id="ARBA00004236"/>
    </source>
</evidence>
<dbReference type="AlphaFoldDB" id="A0A317XYL6"/>
<evidence type="ECO:0000256" key="13">
    <source>
        <dbReference type="SAM" id="MobiDB-lite"/>
    </source>
</evidence>
<dbReference type="PANTHER" id="PTHR47966">
    <property type="entry name" value="BETA-SITE APP-CLEAVING ENZYME, ISOFORM A-RELATED"/>
    <property type="match status" value="1"/>
</dbReference>
<evidence type="ECO:0000256" key="6">
    <source>
        <dbReference type="ARBA" id="ARBA00022750"/>
    </source>
</evidence>
<dbReference type="PROSITE" id="PS00141">
    <property type="entry name" value="ASP_PROTEASE"/>
    <property type="match status" value="2"/>
</dbReference>
<evidence type="ECO:0000256" key="11">
    <source>
        <dbReference type="PIRSR" id="PIRSR601461-1"/>
    </source>
</evidence>
<dbReference type="InterPro" id="IPR033121">
    <property type="entry name" value="PEPTIDASE_A1"/>
</dbReference>
<feature type="domain" description="Peptidase A1" evidence="14">
    <location>
        <begin position="288"/>
        <end position="601"/>
    </location>
</feature>
<evidence type="ECO:0000256" key="12">
    <source>
        <dbReference type="RuleBase" id="RU000454"/>
    </source>
</evidence>
<dbReference type="Proteomes" id="UP000246740">
    <property type="component" value="Unassembled WGS sequence"/>
</dbReference>
<evidence type="ECO:0000256" key="8">
    <source>
        <dbReference type="ARBA" id="ARBA00023136"/>
    </source>
</evidence>
<dbReference type="PANTHER" id="PTHR47966:SF75">
    <property type="entry name" value="ENDOPEPTIDASE (CTSD), PUTATIVE (AFU_ORTHOLOGUE AFUA_4G07040)-RELATED"/>
    <property type="match status" value="1"/>
</dbReference>
<dbReference type="GO" id="GO:0006508">
    <property type="term" value="P:proteolysis"/>
    <property type="evidence" value="ECO:0007669"/>
    <property type="project" value="UniProtKB-KW"/>
</dbReference>
<dbReference type="OrthoDB" id="2747330at2759"/>
<dbReference type="FunFam" id="2.40.70.10:FF:000085">
    <property type="entry name" value="Aspartic-type endopeptidase (CtsD), putative"/>
    <property type="match status" value="1"/>
</dbReference>
<dbReference type="InterPro" id="IPR001461">
    <property type="entry name" value="Aspartic_peptidase_A1"/>
</dbReference>
<dbReference type="Gene3D" id="2.40.70.10">
    <property type="entry name" value="Acid Proteases"/>
    <property type="match status" value="2"/>
</dbReference>
<dbReference type="Pfam" id="PF00026">
    <property type="entry name" value="Asp"/>
    <property type="match status" value="1"/>
</dbReference>
<accession>A0A317XYL6</accession>
<dbReference type="STRING" id="1882483.A0A317XYL6"/>
<proteinExistence type="inferred from homology"/>
<dbReference type="InterPro" id="IPR034164">
    <property type="entry name" value="Pepsin-like_dom"/>
</dbReference>
<feature type="region of interest" description="Disordered" evidence="13">
    <location>
        <begin position="85"/>
        <end position="113"/>
    </location>
</feature>
<dbReference type="SUPFAM" id="SSF50630">
    <property type="entry name" value="Acid proteases"/>
    <property type="match status" value="1"/>
</dbReference>
<dbReference type="PRINTS" id="PR00792">
    <property type="entry name" value="PEPSIN"/>
</dbReference>
<evidence type="ECO:0000256" key="5">
    <source>
        <dbReference type="ARBA" id="ARBA00022729"/>
    </source>
</evidence>
<keyword evidence="6 12" id="KW-0064">Aspartyl protease</keyword>
<comment type="subcellular location">
    <subcellularLocation>
        <location evidence="1">Cell membrane</location>
    </subcellularLocation>
</comment>
<feature type="compositionally biased region" description="Low complexity" evidence="13">
    <location>
        <begin position="92"/>
        <end position="110"/>
    </location>
</feature>
<evidence type="ECO:0000256" key="7">
    <source>
        <dbReference type="ARBA" id="ARBA00022801"/>
    </source>
</evidence>
<keyword evidence="8" id="KW-0472">Membrane</keyword>
<name>A0A317XYL6_9BASI</name>
<evidence type="ECO:0000259" key="14">
    <source>
        <dbReference type="PROSITE" id="PS51767"/>
    </source>
</evidence>
<evidence type="ECO:0000256" key="2">
    <source>
        <dbReference type="ARBA" id="ARBA00007447"/>
    </source>
</evidence>
<dbReference type="GO" id="GO:0004190">
    <property type="term" value="F:aspartic-type endopeptidase activity"/>
    <property type="evidence" value="ECO:0007669"/>
    <property type="project" value="UniProtKB-KW"/>
</dbReference>
<feature type="compositionally biased region" description="Low complexity" evidence="13">
    <location>
        <begin position="240"/>
        <end position="250"/>
    </location>
</feature>
<reference evidence="15 16" key="1">
    <citation type="journal article" date="2018" name="Mol. Biol. Evol.">
        <title>Broad Genomic Sampling Reveals a Smut Pathogenic Ancestry of the Fungal Clade Ustilaginomycotina.</title>
        <authorList>
            <person name="Kijpornyongpan T."/>
            <person name="Mondo S.J."/>
            <person name="Barry K."/>
            <person name="Sandor L."/>
            <person name="Lee J."/>
            <person name="Lipzen A."/>
            <person name="Pangilinan J."/>
            <person name="LaButti K."/>
            <person name="Hainaut M."/>
            <person name="Henrissat B."/>
            <person name="Grigoriev I.V."/>
            <person name="Spatafora J.W."/>
            <person name="Aime M.C."/>
        </authorList>
    </citation>
    <scope>NUCLEOTIDE SEQUENCE [LARGE SCALE GENOMIC DNA]</scope>
    <source>
        <strain evidence="15 16">MCA 3645</strain>
    </source>
</reference>
<keyword evidence="3" id="KW-1003">Cell membrane</keyword>
<dbReference type="FunFam" id="2.40.70.10:FF:000060">
    <property type="entry name" value="Aspartic-type endopeptidase ctsD"/>
    <property type="match status" value="1"/>
</dbReference>
<feature type="region of interest" description="Disordered" evidence="13">
    <location>
        <begin position="219"/>
        <end position="256"/>
    </location>
</feature>
<dbReference type="CDD" id="cd05471">
    <property type="entry name" value="pepsin_like"/>
    <property type="match status" value="1"/>
</dbReference>
<dbReference type="InterPro" id="IPR001969">
    <property type="entry name" value="Aspartic_peptidase_AS"/>
</dbReference>
<evidence type="ECO:0000313" key="16">
    <source>
        <dbReference type="Proteomes" id="UP000246740"/>
    </source>
</evidence>
<keyword evidence="9" id="KW-0325">Glycoprotein</keyword>
<dbReference type="InParanoid" id="A0A317XYL6"/>
<gene>
    <name evidence="15" type="ORF">BCV70DRAFT_156438</name>
</gene>
<keyword evidence="16" id="KW-1185">Reference proteome</keyword>
<organism evidence="15 16">
    <name type="scientific">Testicularia cyperi</name>
    <dbReference type="NCBI Taxonomy" id="1882483"/>
    <lineage>
        <taxon>Eukaryota</taxon>
        <taxon>Fungi</taxon>
        <taxon>Dikarya</taxon>
        <taxon>Basidiomycota</taxon>
        <taxon>Ustilaginomycotina</taxon>
        <taxon>Ustilaginomycetes</taxon>
        <taxon>Ustilaginales</taxon>
        <taxon>Anthracoideaceae</taxon>
        <taxon>Testicularia</taxon>
    </lineage>
</organism>
<feature type="active site" evidence="11">
    <location>
        <position position="491"/>
    </location>
</feature>